<dbReference type="EMBL" id="BKCJ011654397">
    <property type="protein sequence ID" value="GFD45653.1"/>
    <property type="molecule type" value="Genomic_DNA"/>
</dbReference>
<comment type="caution">
    <text evidence="2">The sequence shown here is derived from an EMBL/GenBank/DDBJ whole genome shotgun (WGS) entry which is preliminary data.</text>
</comment>
<dbReference type="InterPro" id="IPR008928">
    <property type="entry name" value="6-hairpin_glycosidase_sf"/>
</dbReference>
<evidence type="ECO:0000259" key="1">
    <source>
        <dbReference type="Pfam" id="PF17389"/>
    </source>
</evidence>
<accession>A0A699WFF8</accession>
<dbReference type="AlphaFoldDB" id="A0A699WFF8"/>
<reference evidence="2" key="1">
    <citation type="journal article" date="2019" name="Sci. Rep.">
        <title>Draft genome of Tanacetum cinerariifolium, the natural source of mosquito coil.</title>
        <authorList>
            <person name="Yamashiro T."/>
            <person name="Shiraishi A."/>
            <person name="Satake H."/>
            <person name="Nakayama K."/>
        </authorList>
    </citation>
    <scope>NUCLEOTIDE SEQUENCE</scope>
</reference>
<dbReference type="SUPFAM" id="SSF48208">
    <property type="entry name" value="Six-hairpin glycosidases"/>
    <property type="match status" value="1"/>
</dbReference>
<feature type="non-terminal residue" evidence="2">
    <location>
        <position position="140"/>
    </location>
</feature>
<protein>
    <recommendedName>
        <fullName evidence="1">Alpha-L-rhamnosidase six-hairpin glycosidase domain-containing protein</fullName>
    </recommendedName>
</protein>
<dbReference type="Pfam" id="PF17389">
    <property type="entry name" value="Bac_rhamnosid6H"/>
    <property type="match status" value="1"/>
</dbReference>
<dbReference type="InterPro" id="IPR012341">
    <property type="entry name" value="6hp_glycosidase-like_sf"/>
</dbReference>
<proteinExistence type="predicted"/>
<dbReference type="InterPro" id="IPR035396">
    <property type="entry name" value="Bac_rhamnosid6H"/>
</dbReference>
<gene>
    <name evidence="2" type="ORF">Tci_917622</name>
</gene>
<dbReference type="Gene3D" id="1.50.10.10">
    <property type="match status" value="1"/>
</dbReference>
<name>A0A699WFF8_TANCI</name>
<feature type="domain" description="Alpha-L-rhamnosidase six-hairpin glycosidase" evidence="1">
    <location>
        <begin position="4"/>
        <end position="126"/>
    </location>
</feature>
<sequence length="140" mass="15362">EGPLGDWLGPEQGRNDNTLLWEAYFLLDLDIVRKAALVLDKNTDAQEFAALHAQRQQFFNATYVDKQTKRTVHSGFRQDANTNPQPGDLVDTQASYVLPLALGGYAPENQAPAVANLLATITRENKLDNGGTAPSYSLMT</sequence>
<evidence type="ECO:0000313" key="2">
    <source>
        <dbReference type="EMBL" id="GFD45653.1"/>
    </source>
</evidence>
<feature type="non-terminal residue" evidence="2">
    <location>
        <position position="1"/>
    </location>
</feature>
<organism evidence="2">
    <name type="scientific">Tanacetum cinerariifolium</name>
    <name type="common">Dalmatian daisy</name>
    <name type="synonym">Chrysanthemum cinerariifolium</name>
    <dbReference type="NCBI Taxonomy" id="118510"/>
    <lineage>
        <taxon>Eukaryota</taxon>
        <taxon>Viridiplantae</taxon>
        <taxon>Streptophyta</taxon>
        <taxon>Embryophyta</taxon>
        <taxon>Tracheophyta</taxon>
        <taxon>Spermatophyta</taxon>
        <taxon>Magnoliopsida</taxon>
        <taxon>eudicotyledons</taxon>
        <taxon>Gunneridae</taxon>
        <taxon>Pentapetalae</taxon>
        <taxon>asterids</taxon>
        <taxon>campanulids</taxon>
        <taxon>Asterales</taxon>
        <taxon>Asteraceae</taxon>
        <taxon>Asteroideae</taxon>
        <taxon>Anthemideae</taxon>
        <taxon>Anthemidinae</taxon>
        <taxon>Tanacetum</taxon>
    </lineage>
</organism>
<dbReference type="GO" id="GO:0005975">
    <property type="term" value="P:carbohydrate metabolic process"/>
    <property type="evidence" value="ECO:0007669"/>
    <property type="project" value="InterPro"/>
</dbReference>